<dbReference type="EMBL" id="LNYG01000013">
    <property type="protein sequence ID" value="KTD06960.1"/>
    <property type="molecule type" value="Genomic_DNA"/>
</dbReference>
<sequence length="107" mass="12320">MNPEDHLVVKFLRYWNFNDAANLFRESISDTDIKISFHKTVENAIAELSERNNELSLNSTSISGLNAFFKNQKDLFEKIGKKYQLSQLSPALVIDNEVQSILNTREI</sequence>
<dbReference type="STRING" id="455.Ljam_1155"/>
<proteinExistence type="predicted"/>
<reference evidence="1 3" key="1">
    <citation type="submission" date="2015-11" db="EMBL/GenBank/DDBJ databases">
        <title>Genomic analysis of 38 Legionella species identifies large and diverse effector repertoires.</title>
        <authorList>
            <person name="Burstein D."/>
            <person name="Amaro F."/>
            <person name="Zusman T."/>
            <person name="Lifshitz Z."/>
            <person name="Cohen O."/>
            <person name="Gilbert J.A."/>
            <person name="Pupko T."/>
            <person name="Shuman H.A."/>
            <person name="Segal G."/>
        </authorList>
    </citation>
    <scope>NUCLEOTIDE SEQUENCE [LARGE SCALE GENOMIC DNA]</scope>
    <source>
        <strain evidence="1 3">JA-26-G1-E2</strain>
    </source>
</reference>
<reference evidence="2 4" key="2">
    <citation type="submission" date="2016-05" db="EMBL/GenBank/DDBJ databases">
        <authorList>
            <person name="Prochazka B."/>
            <person name="Indra A."/>
            <person name="Hasenberger P."/>
            <person name="Blaschitz M."/>
            <person name="Wagner L."/>
            <person name="Wewalka G."/>
            <person name="Sorschag S."/>
            <person name="Schmid D."/>
            <person name="Ruppitsch W."/>
        </authorList>
    </citation>
    <scope>NUCLEOTIDE SEQUENCE [LARGE SCALE GENOMIC DNA]</scope>
    <source>
        <strain evidence="2 4">974010_12</strain>
    </source>
</reference>
<organism evidence="1 3">
    <name type="scientific">Legionella jamestowniensis</name>
    <dbReference type="NCBI Taxonomy" id="455"/>
    <lineage>
        <taxon>Bacteria</taxon>
        <taxon>Pseudomonadati</taxon>
        <taxon>Pseudomonadota</taxon>
        <taxon>Gammaproteobacteria</taxon>
        <taxon>Legionellales</taxon>
        <taxon>Legionellaceae</taxon>
        <taxon>Legionella</taxon>
    </lineage>
</organism>
<dbReference type="RefSeq" id="WP_058449180.1">
    <property type="nucleotide sequence ID" value="NZ_CAAAJF010000010.1"/>
</dbReference>
<evidence type="ECO:0000313" key="1">
    <source>
        <dbReference type="EMBL" id="KTD06960.1"/>
    </source>
</evidence>
<evidence type="ECO:0000313" key="4">
    <source>
        <dbReference type="Proteomes" id="UP000093336"/>
    </source>
</evidence>
<name>A0A0W0UGA9_9GAMM</name>
<dbReference type="OrthoDB" id="5653420at2"/>
<dbReference type="Proteomes" id="UP000093336">
    <property type="component" value="Unassembled WGS sequence"/>
</dbReference>
<keyword evidence="4" id="KW-1185">Reference proteome</keyword>
<evidence type="ECO:0000313" key="2">
    <source>
        <dbReference type="EMBL" id="OCH97540.1"/>
    </source>
</evidence>
<dbReference type="AlphaFoldDB" id="A0A0W0UGA9"/>
<protein>
    <submittedName>
        <fullName evidence="1">Uncharacterized protein</fullName>
    </submittedName>
</protein>
<comment type="caution">
    <text evidence="1">The sequence shown here is derived from an EMBL/GenBank/DDBJ whole genome shotgun (WGS) entry which is preliminary data.</text>
</comment>
<gene>
    <name evidence="2" type="ORF">A8135_14200</name>
    <name evidence="1" type="ORF">Ljam_1155</name>
</gene>
<dbReference type="EMBL" id="LYOZ01000033">
    <property type="protein sequence ID" value="OCH97540.1"/>
    <property type="molecule type" value="Genomic_DNA"/>
</dbReference>
<dbReference type="PATRIC" id="fig|455.5.peg.1223"/>
<accession>A0A0W0UGA9</accession>
<dbReference type="Proteomes" id="UP000054715">
    <property type="component" value="Unassembled WGS sequence"/>
</dbReference>
<evidence type="ECO:0000313" key="3">
    <source>
        <dbReference type="Proteomes" id="UP000054715"/>
    </source>
</evidence>